<evidence type="ECO:0000313" key="8">
    <source>
        <dbReference type="Proteomes" id="UP000326944"/>
    </source>
</evidence>
<evidence type="ECO:0000256" key="4">
    <source>
        <dbReference type="ARBA" id="ARBA00022898"/>
    </source>
</evidence>
<dbReference type="GO" id="GO:0006535">
    <property type="term" value="P:cysteine biosynthetic process from serine"/>
    <property type="evidence" value="ECO:0007669"/>
    <property type="project" value="TreeGrafter"/>
</dbReference>
<dbReference type="GO" id="GO:0003961">
    <property type="term" value="F:O-acetylhomoserine aminocarboxypropyltransferase activity"/>
    <property type="evidence" value="ECO:0007669"/>
    <property type="project" value="TreeGrafter"/>
</dbReference>
<evidence type="ECO:0000256" key="3">
    <source>
        <dbReference type="ARBA" id="ARBA00022679"/>
    </source>
</evidence>
<gene>
    <name evidence="7" type="ORF">FJR48_02685</name>
</gene>
<dbReference type="Pfam" id="PF01053">
    <property type="entry name" value="Cys_Met_Meta_PP"/>
    <property type="match status" value="1"/>
</dbReference>
<dbReference type="GO" id="GO:0071269">
    <property type="term" value="P:L-homocysteine biosynthetic process"/>
    <property type="evidence" value="ECO:0007669"/>
    <property type="project" value="TreeGrafter"/>
</dbReference>
<evidence type="ECO:0000313" key="7">
    <source>
        <dbReference type="EMBL" id="QFR48682.1"/>
    </source>
</evidence>
<feature type="modified residue" description="N6-(pyridoxal phosphate)lysine" evidence="5">
    <location>
        <position position="204"/>
    </location>
</feature>
<dbReference type="Gene3D" id="3.40.640.10">
    <property type="entry name" value="Type I PLP-dependent aspartate aminotransferase-like (Major domain)"/>
    <property type="match status" value="1"/>
</dbReference>
<dbReference type="InterPro" id="IPR015421">
    <property type="entry name" value="PyrdxlP-dep_Trfase_major"/>
</dbReference>
<evidence type="ECO:0000256" key="5">
    <source>
        <dbReference type="PIRSR" id="PIRSR001434-2"/>
    </source>
</evidence>
<dbReference type="KEGG" id="sulg:FJR48_02685"/>
<comment type="similarity">
    <text evidence="2 6">Belongs to the trans-sulfuration enzymes family.</text>
</comment>
<dbReference type="OrthoDB" id="9805807at2"/>
<dbReference type="EMBL" id="CP043617">
    <property type="protein sequence ID" value="QFR48682.1"/>
    <property type="molecule type" value="Genomic_DNA"/>
</dbReference>
<dbReference type="InterPro" id="IPR006235">
    <property type="entry name" value="OAc-hSer/O-AcSer_sulfhydrylase"/>
</dbReference>
<sequence length="411" mass="44571">MNNFEEYCTQFVQTIGNKEGPVSPVITSSASFAYGDADTAEGIFSGSVKKPLYSRMGNPTTAKLENVMAEMDGGIGAVATSSGMSAVTLATMSLLSMGDEIISIGGLFGGTYSLFSETLTRFGIKTHFFDVDELEAIENTINENTKIIFCESVGNPNMRLPDIKKIANIANKYGVVLIVDNTITPLSLKPLELGADIVVYSTTKIISGNTSALGGCTVFRAINENDDKFKTQKYKDVHKFINKMGKMALIANAKKRALRDFGMSASAHASYQTMLGLETLTLRMDRIVKSVEIVAKELSKAGIKVNHPSLASSEQNSKYKKLFSKGCGTLLTIDMGTKEDAFRFLNNSKIATLTANIGDNRTLALHMASTIYSDFNEEQKKFLGITEGLIRISIGLENPQDIIDDFIKAAA</sequence>
<dbReference type="AlphaFoldDB" id="A0A5P8NZ18"/>
<dbReference type="PANTHER" id="PTHR43797:SF2">
    <property type="entry name" value="HOMOCYSTEINE_CYSTEINE SYNTHASE"/>
    <property type="match status" value="1"/>
</dbReference>
<dbReference type="PANTHER" id="PTHR43797">
    <property type="entry name" value="HOMOCYSTEINE/CYSTEINE SYNTHASE"/>
    <property type="match status" value="1"/>
</dbReference>
<dbReference type="Proteomes" id="UP000326944">
    <property type="component" value="Chromosome"/>
</dbReference>
<reference evidence="7 8" key="1">
    <citation type="submission" date="2019-09" db="EMBL/GenBank/DDBJ databases">
        <title>Sulfurimonas gotlandica sp. nov., a chemoautotrophic and psychrotolerant epsilonproteobacterium isolated from a pelagic redoxcline, and an emended description of the genus Sulfurimonas.</title>
        <authorList>
            <person name="Wang S."/>
            <person name="Jiang L."/>
            <person name="Shao S."/>
        </authorList>
    </citation>
    <scope>NUCLEOTIDE SEQUENCE [LARGE SCALE GENOMIC DNA]</scope>
    <source>
        <strain evidence="7 8">GYSZ_1</strain>
    </source>
</reference>
<evidence type="ECO:0000256" key="2">
    <source>
        <dbReference type="ARBA" id="ARBA00009077"/>
    </source>
</evidence>
<keyword evidence="3 7" id="KW-0808">Transferase</keyword>
<evidence type="ECO:0000256" key="6">
    <source>
        <dbReference type="RuleBase" id="RU362118"/>
    </source>
</evidence>
<dbReference type="GO" id="GO:0030170">
    <property type="term" value="F:pyridoxal phosphate binding"/>
    <property type="evidence" value="ECO:0007669"/>
    <property type="project" value="InterPro"/>
</dbReference>
<dbReference type="FunFam" id="3.40.640.10:FF:000046">
    <property type="entry name" value="Cystathionine gamma-lyase"/>
    <property type="match status" value="1"/>
</dbReference>
<dbReference type="InterPro" id="IPR000277">
    <property type="entry name" value="Cys/Met-Metab_PyrdxlP-dep_enz"/>
</dbReference>
<keyword evidence="8" id="KW-1185">Reference proteome</keyword>
<evidence type="ECO:0000256" key="1">
    <source>
        <dbReference type="ARBA" id="ARBA00001933"/>
    </source>
</evidence>
<dbReference type="Gene3D" id="3.90.1150.10">
    <property type="entry name" value="Aspartate Aminotransferase, domain 1"/>
    <property type="match status" value="1"/>
</dbReference>
<dbReference type="GO" id="GO:0019346">
    <property type="term" value="P:transsulfuration"/>
    <property type="evidence" value="ECO:0007669"/>
    <property type="project" value="InterPro"/>
</dbReference>
<dbReference type="GO" id="GO:0005737">
    <property type="term" value="C:cytoplasm"/>
    <property type="evidence" value="ECO:0007669"/>
    <property type="project" value="TreeGrafter"/>
</dbReference>
<dbReference type="GO" id="GO:0004124">
    <property type="term" value="F:cysteine synthase activity"/>
    <property type="evidence" value="ECO:0007669"/>
    <property type="project" value="TreeGrafter"/>
</dbReference>
<dbReference type="SUPFAM" id="SSF53383">
    <property type="entry name" value="PLP-dependent transferases"/>
    <property type="match status" value="1"/>
</dbReference>
<accession>A0A5P8NZ18</accession>
<comment type="cofactor">
    <cofactor evidence="1 6">
        <name>pyridoxal 5'-phosphate</name>
        <dbReference type="ChEBI" id="CHEBI:597326"/>
    </cofactor>
</comment>
<name>A0A5P8NZ18_9BACT</name>
<proteinExistence type="inferred from homology"/>
<keyword evidence="4 5" id="KW-0663">Pyridoxal phosphate</keyword>
<dbReference type="PIRSF" id="PIRSF001434">
    <property type="entry name" value="CGS"/>
    <property type="match status" value="1"/>
</dbReference>
<dbReference type="InterPro" id="IPR015422">
    <property type="entry name" value="PyrdxlP-dep_Trfase_small"/>
</dbReference>
<organism evidence="7 8">
    <name type="scientific">Sulfurimonas lithotrophica</name>
    <dbReference type="NCBI Taxonomy" id="2590022"/>
    <lineage>
        <taxon>Bacteria</taxon>
        <taxon>Pseudomonadati</taxon>
        <taxon>Campylobacterota</taxon>
        <taxon>Epsilonproteobacteria</taxon>
        <taxon>Campylobacterales</taxon>
        <taxon>Sulfurimonadaceae</taxon>
        <taxon>Sulfurimonas</taxon>
    </lineage>
</organism>
<protein>
    <submittedName>
        <fullName evidence="7">O-acetylhomoserine aminocarboxypropyltransferase/cysteine synthase</fullName>
    </submittedName>
</protein>
<dbReference type="InterPro" id="IPR015424">
    <property type="entry name" value="PyrdxlP-dep_Trfase"/>
</dbReference>
<dbReference type="RefSeq" id="WP_152306625.1">
    <property type="nucleotide sequence ID" value="NZ_CP043617.1"/>
</dbReference>